<evidence type="ECO:0000313" key="2">
    <source>
        <dbReference type="Proteomes" id="UP000029066"/>
    </source>
</evidence>
<reference evidence="1 2" key="1">
    <citation type="submission" date="2014-03" db="EMBL/GenBank/DDBJ databases">
        <title>Genomics of Bifidobacteria.</title>
        <authorList>
            <person name="Ventura M."/>
            <person name="Milani C."/>
            <person name="Lugli G.A."/>
        </authorList>
    </citation>
    <scope>NUCLEOTIDE SEQUENCE [LARGE SCALE GENOMIC DNA]</scope>
    <source>
        <strain evidence="1 2">DSM 23967</strain>
    </source>
</reference>
<dbReference type="Pfam" id="PF12541">
    <property type="entry name" value="DUF3737"/>
    <property type="match status" value="1"/>
</dbReference>
<gene>
    <name evidence="1" type="ORF">BISA_0182</name>
</gene>
<dbReference type="EMBL" id="JGZN01000003">
    <property type="protein sequence ID" value="KFI94144.1"/>
    <property type="molecule type" value="Genomic_DNA"/>
</dbReference>
<name>A0A087DF44_9BIFI</name>
<proteinExistence type="predicted"/>
<sequence length="104" mass="11445">MRVPVEIPALGWNSKNLTFENCTIESLQGMCYIDNLALRSCRLINTTLAFEYSAVDADVRGTIGSVINPAGGTIRADYIDELILDANKIDPARTTIVTKERVQV</sequence>
<dbReference type="RefSeq" id="WP_033889670.1">
    <property type="nucleotide sequence ID" value="NZ_JDUT01000002.1"/>
</dbReference>
<dbReference type="InterPro" id="IPR022208">
    <property type="entry name" value="DUF3737"/>
</dbReference>
<dbReference type="STRING" id="1437607.BISA_0182"/>
<dbReference type="AlphaFoldDB" id="A0A087DF44"/>
<comment type="caution">
    <text evidence="1">The sequence shown here is derived from an EMBL/GenBank/DDBJ whole genome shotgun (WGS) entry which is preliminary data.</text>
</comment>
<organism evidence="1 2">
    <name type="scientific">Bifidobacterium saguini DSM 23967</name>
    <dbReference type="NCBI Taxonomy" id="1437607"/>
    <lineage>
        <taxon>Bacteria</taxon>
        <taxon>Bacillati</taxon>
        <taxon>Actinomycetota</taxon>
        <taxon>Actinomycetes</taxon>
        <taxon>Bifidobacteriales</taxon>
        <taxon>Bifidobacteriaceae</taxon>
        <taxon>Bifidobacterium</taxon>
    </lineage>
</organism>
<protein>
    <submittedName>
        <fullName evidence="1">Uncharacterized protein</fullName>
    </submittedName>
</protein>
<evidence type="ECO:0000313" key="1">
    <source>
        <dbReference type="EMBL" id="KFI94144.1"/>
    </source>
</evidence>
<accession>A0A087DF44</accession>
<dbReference type="Proteomes" id="UP000029066">
    <property type="component" value="Unassembled WGS sequence"/>
</dbReference>